<dbReference type="PANTHER" id="PTHR31970">
    <property type="match status" value="1"/>
</dbReference>
<reference evidence="4" key="1">
    <citation type="journal article" date="2017" name="Cell">
        <title>Insights into land plant evolution garnered from the Marchantia polymorpha genome.</title>
        <authorList>
            <person name="Bowman J.L."/>
            <person name="Kohchi T."/>
            <person name="Yamato K.T."/>
            <person name="Jenkins J."/>
            <person name="Shu S."/>
            <person name="Ishizaki K."/>
            <person name="Yamaoka S."/>
            <person name="Nishihama R."/>
            <person name="Nakamura Y."/>
            <person name="Berger F."/>
            <person name="Adam C."/>
            <person name="Aki S.S."/>
            <person name="Althoff F."/>
            <person name="Araki T."/>
            <person name="Arteaga-Vazquez M.A."/>
            <person name="Balasubrmanian S."/>
            <person name="Barry K."/>
            <person name="Bauer D."/>
            <person name="Boehm C.R."/>
            <person name="Briginshaw L."/>
            <person name="Caballero-Perez J."/>
            <person name="Catarino B."/>
            <person name="Chen F."/>
            <person name="Chiyoda S."/>
            <person name="Chovatia M."/>
            <person name="Davies K.M."/>
            <person name="Delmans M."/>
            <person name="Demura T."/>
            <person name="Dierschke T."/>
            <person name="Dolan L."/>
            <person name="Dorantes-Acosta A.E."/>
            <person name="Eklund D.M."/>
            <person name="Florent S.N."/>
            <person name="Flores-Sandoval E."/>
            <person name="Fujiyama A."/>
            <person name="Fukuzawa H."/>
            <person name="Galik B."/>
            <person name="Grimanelli D."/>
            <person name="Grimwood J."/>
            <person name="Grossniklaus U."/>
            <person name="Hamada T."/>
            <person name="Haseloff J."/>
            <person name="Hetherington A.J."/>
            <person name="Higo A."/>
            <person name="Hirakawa Y."/>
            <person name="Hundley H.N."/>
            <person name="Ikeda Y."/>
            <person name="Inoue K."/>
            <person name="Inoue S.I."/>
            <person name="Ishida S."/>
            <person name="Jia Q."/>
            <person name="Kakita M."/>
            <person name="Kanazawa T."/>
            <person name="Kawai Y."/>
            <person name="Kawashima T."/>
            <person name="Kennedy M."/>
            <person name="Kinose K."/>
            <person name="Kinoshita T."/>
            <person name="Kohara Y."/>
            <person name="Koide E."/>
            <person name="Komatsu K."/>
            <person name="Kopischke S."/>
            <person name="Kubo M."/>
            <person name="Kyozuka J."/>
            <person name="Lagercrantz U."/>
            <person name="Lin S.S."/>
            <person name="Lindquist E."/>
            <person name="Lipzen A.M."/>
            <person name="Lu C.W."/>
            <person name="De Luna E."/>
            <person name="Martienssen R.A."/>
            <person name="Minamino N."/>
            <person name="Mizutani M."/>
            <person name="Mizutani M."/>
            <person name="Mochizuki N."/>
            <person name="Monte I."/>
            <person name="Mosher R."/>
            <person name="Nagasaki H."/>
            <person name="Nakagami H."/>
            <person name="Naramoto S."/>
            <person name="Nishitani K."/>
            <person name="Ohtani M."/>
            <person name="Okamoto T."/>
            <person name="Okumura M."/>
            <person name="Phillips J."/>
            <person name="Pollak B."/>
            <person name="Reinders A."/>
            <person name="Rovekamp M."/>
            <person name="Sano R."/>
            <person name="Sawa S."/>
            <person name="Schmid M.W."/>
            <person name="Shirakawa M."/>
            <person name="Solano R."/>
            <person name="Spunde A."/>
            <person name="Suetsugu N."/>
            <person name="Sugano S."/>
            <person name="Sugiyama A."/>
            <person name="Sun R."/>
            <person name="Suzuki Y."/>
            <person name="Takenaka M."/>
            <person name="Takezawa D."/>
            <person name="Tomogane H."/>
            <person name="Tsuzuki M."/>
            <person name="Ueda T."/>
            <person name="Umeda M."/>
            <person name="Ward J.M."/>
            <person name="Watanabe Y."/>
            <person name="Yazaki K."/>
            <person name="Yokoyama R."/>
            <person name="Yoshitake Y."/>
            <person name="Yotsui I."/>
            <person name="Zachgo S."/>
            <person name="Schmutz J."/>
        </authorList>
    </citation>
    <scope>NUCLEOTIDE SEQUENCE [LARGE SCALE GENOMIC DNA]</scope>
    <source>
        <strain evidence="4">Tak-1</strain>
    </source>
</reference>
<accession>A0A2R6XV48</accession>
<name>A0A2R6XV48_MARPO</name>
<dbReference type="InterPro" id="IPR031563">
    <property type="entry name" value="MOT1/MOT2"/>
</dbReference>
<feature type="transmembrane region" description="Helical" evidence="2">
    <location>
        <begin position="583"/>
        <end position="612"/>
    </location>
</feature>
<keyword evidence="2" id="KW-0472">Membrane</keyword>
<feature type="transmembrane region" description="Helical" evidence="2">
    <location>
        <begin position="550"/>
        <end position="571"/>
    </location>
</feature>
<dbReference type="GO" id="GO:0005774">
    <property type="term" value="C:vacuolar membrane"/>
    <property type="evidence" value="ECO:0000318"/>
    <property type="project" value="GO_Central"/>
</dbReference>
<feature type="region of interest" description="Disordered" evidence="1">
    <location>
        <begin position="69"/>
        <end position="92"/>
    </location>
</feature>
<proteinExistence type="predicted"/>
<gene>
    <name evidence="3" type="ORF">MARPO_0001s0047</name>
</gene>
<dbReference type="OMA" id="ETHRHQQ"/>
<dbReference type="GO" id="GO:0090414">
    <property type="term" value="P:molybdate ion export from vacuole"/>
    <property type="evidence" value="ECO:0000318"/>
    <property type="project" value="GO_Central"/>
</dbReference>
<keyword evidence="2" id="KW-1133">Transmembrane helix</keyword>
<feature type="transmembrane region" description="Helical" evidence="2">
    <location>
        <begin position="171"/>
        <end position="191"/>
    </location>
</feature>
<feature type="transmembrane region" description="Helical" evidence="2">
    <location>
        <begin position="286"/>
        <end position="304"/>
    </location>
</feature>
<evidence type="ECO:0000313" key="3">
    <source>
        <dbReference type="EMBL" id="PTQ49979.1"/>
    </source>
</evidence>
<dbReference type="Pfam" id="PF16983">
    <property type="entry name" value="MFS_MOT1"/>
    <property type="match status" value="2"/>
</dbReference>
<feature type="transmembrane region" description="Helical" evidence="2">
    <location>
        <begin position="397"/>
        <end position="415"/>
    </location>
</feature>
<dbReference type="EMBL" id="KZ772673">
    <property type="protein sequence ID" value="PTQ49979.1"/>
    <property type="molecule type" value="Genomic_DNA"/>
</dbReference>
<feature type="transmembrane region" description="Helical" evidence="2">
    <location>
        <begin position="149"/>
        <end position="165"/>
    </location>
</feature>
<dbReference type="AlphaFoldDB" id="A0A2R6XV48"/>
<evidence type="ECO:0000256" key="2">
    <source>
        <dbReference type="SAM" id="Phobius"/>
    </source>
</evidence>
<sequence length="633" mass="67966">MVLEVGRFFVLQRDRTDACGCSNALDVGAFLSSTRHIHLVTLREGQGPGPDSPHRSELEDCASVELTAMHEPRPGSLSASPREEAPRSAAAGAALRTLSTTNAKMTSSVEEFDDDDISEWELFWLRVRANLQFKTVNFWEEVSGSMGDLGTFIPLLLTLAFVNGVDVGTTLLFTGLYNVVTGIVFGVPMPVQPMKYIFSVAITDGDPLTVPQIMAAGLSTAFVLMFCGMTGLMNVATRLVPTPVIRGFQLSQGISFGVTAIKYIVKKQDFMTGKDLGPRDWLGTDGMLLALCAFTFVVLVSGPGDDMVQQASEPEESDARYSKLPTSSMSLASGIGSRVMGIGEEGSVHRGTLAEGLLRAAVEESMLLHGYKPGELKDVDLEGARGDLATEAGMSKMVIPSALLVFLFGVGLAVARDWGSVGTAGRVKFIFGPALPQVVKITWDDWKVGFLRAAVPQIPLSLISTVVAVTKLSNNLFPEKKNVTALSVSTAVGIFNSIGCCFGTLPVECGAGGLAAQFRFGARSGFAVIFLGAVKLVLSLFLGSSLLRMLAEFPICLLGVILLLAGMELAIFCRDQNTRLDAFVMVVCATVTLFGFSAPMGFTCGFATYLLLKLRQKIRKYILTKSMFELMRR</sequence>
<dbReference type="OrthoDB" id="5402974at2759"/>
<feature type="transmembrane region" description="Helical" evidence="2">
    <location>
        <begin position="449"/>
        <end position="470"/>
    </location>
</feature>
<feature type="transmembrane region" description="Helical" evidence="2">
    <location>
        <begin position="244"/>
        <end position="265"/>
    </location>
</feature>
<keyword evidence="4" id="KW-1185">Reference proteome</keyword>
<evidence type="ECO:0008006" key="5">
    <source>
        <dbReference type="Google" id="ProtNLM"/>
    </source>
</evidence>
<protein>
    <recommendedName>
        <fullName evidence="5">SLC26A/SulP transporter domain-containing protein</fullName>
    </recommendedName>
</protein>
<evidence type="ECO:0000313" key="4">
    <source>
        <dbReference type="Proteomes" id="UP000244005"/>
    </source>
</evidence>
<feature type="transmembrane region" description="Helical" evidence="2">
    <location>
        <begin position="212"/>
        <end position="232"/>
    </location>
</feature>
<feature type="transmembrane region" description="Helical" evidence="2">
    <location>
        <begin position="482"/>
        <end position="505"/>
    </location>
</feature>
<feature type="transmembrane region" description="Helical" evidence="2">
    <location>
        <begin position="525"/>
        <end position="543"/>
    </location>
</feature>
<dbReference type="GO" id="GO:0015098">
    <property type="term" value="F:molybdate ion transmembrane transporter activity"/>
    <property type="evidence" value="ECO:0000318"/>
    <property type="project" value="GO_Central"/>
</dbReference>
<evidence type="ECO:0000256" key="1">
    <source>
        <dbReference type="SAM" id="MobiDB-lite"/>
    </source>
</evidence>
<keyword evidence="2" id="KW-0812">Transmembrane</keyword>
<dbReference type="PANTHER" id="PTHR31970:SF0">
    <property type="entry name" value="MOLYBDATE TRANSPORTER 1"/>
    <property type="match status" value="1"/>
</dbReference>
<organism evidence="3 4">
    <name type="scientific">Marchantia polymorpha</name>
    <name type="common">Common liverwort</name>
    <name type="synonym">Marchantia aquatica</name>
    <dbReference type="NCBI Taxonomy" id="3197"/>
    <lineage>
        <taxon>Eukaryota</taxon>
        <taxon>Viridiplantae</taxon>
        <taxon>Streptophyta</taxon>
        <taxon>Embryophyta</taxon>
        <taxon>Marchantiophyta</taxon>
        <taxon>Marchantiopsida</taxon>
        <taxon>Marchantiidae</taxon>
        <taxon>Marchantiales</taxon>
        <taxon>Marchantiaceae</taxon>
        <taxon>Marchantia</taxon>
    </lineage>
</organism>
<dbReference type="Proteomes" id="UP000244005">
    <property type="component" value="Unassembled WGS sequence"/>
</dbReference>